<sequence length="1008" mass="104601">MASSVTLQGIRYRRGLSVVVLVLAVFAAAAAVLVPAYTRAAQDSVLRDGLSTAASWQTELWFDAAAQGGVGPADLHAAADRILTERPAVGRHFATGVDGSSEKIVIGPHHALALHVYRQGVCAHVTIVAGTCTDPTRGGEILLGVKAAELVGAKVGQPFGYQVVVNGTTVDRTGTVVGTYTPTDTLSPFWGRSNYFGGTGTEATDKLDAPVLTSNPAEVTALDRRVTVEYPLKGGSVALSDTGQLGSDIKDLARQAGGSLLPGMLDDIRAEQDALTASIPLVALPLLLLCLFVLYLAVASVTEERGPEIALAKLRGFGTGRTVRFGLGEALVLVALATPLGLLLGLGFTWLAAGAILADGVIVELRWELLAAALIAVVAGMGTVWLASRRTLLTPALALLRRVPPRARFKAAVGEGIVVALTAVALYQVLAAGDRTSSLALLAAPLLALLAGLGVARGLAMWSRRRVGAALRSGRVPAMLASAQLGRRQSTVRLSMVLTVALSLLGFSTAIWSVADYNRVRVADAYAGAPTVYRVLATDPQVLMDGVARADPTGTYAMAAIRVSQFYAGDNLTIVGIDPTRFPNVALWPHGEPGTAQEVADKVAVDQSRAITVKGPEFAAEVTATKVESTDPMQLAAWVTTPGKGPREVPMGALRTGTGTYRAAVPDCAAGCRLLGLIVQRFPGRSAPYAVDLTVTKLLDGTRPVDAHLDLAGAWQEVKPADSTAGTVAPGLTVSVRGSGSEDYRVRYTDLPDRLPAVLAGATPDANRKGDEFSIVALGANPQPFDVAQRAGLAPRVGEHGILVDLRAEVWTAAVDANLSASSSVSYEVWVAAGAPDTLRAALAAAGVQVVEVQSRDTRLERLSRAAPALALWLYLAAGVLAVLLAVGAVLLNAYIGVRARQYELVALRIAGLPAGTLRAGVRREYATLLGVPLVVGGVVGLLSAGLMVSAIPLVSAAKDAITPVYKLAPYQLGTAGALTLLGFAGVVWLVLGLVRRADPALLRTGGQ</sequence>
<feature type="transmembrane region" description="Helical" evidence="7">
    <location>
        <begin position="929"/>
        <end position="955"/>
    </location>
</feature>
<protein>
    <recommendedName>
        <fullName evidence="8">ABC3 transporter permease C-terminal domain-containing protein</fullName>
    </recommendedName>
</protein>
<dbReference type="Pfam" id="PF02687">
    <property type="entry name" value="FtsX"/>
    <property type="match status" value="1"/>
</dbReference>
<feature type="transmembrane region" description="Helical" evidence="7">
    <location>
        <begin position="330"/>
        <end position="357"/>
    </location>
</feature>
<dbReference type="RefSeq" id="WP_197005622.1">
    <property type="nucleotide sequence ID" value="NZ_BONS01000009.1"/>
</dbReference>
<keyword evidence="5 7" id="KW-0472">Membrane</keyword>
<dbReference type="AlphaFoldDB" id="A0A8J7KHS4"/>
<dbReference type="PANTHER" id="PTHR30572">
    <property type="entry name" value="MEMBRANE COMPONENT OF TRANSPORTER-RELATED"/>
    <property type="match status" value="1"/>
</dbReference>
<evidence type="ECO:0000256" key="5">
    <source>
        <dbReference type="ARBA" id="ARBA00023136"/>
    </source>
</evidence>
<evidence type="ECO:0000256" key="6">
    <source>
        <dbReference type="ARBA" id="ARBA00038076"/>
    </source>
</evidence>
<feature type="transmembrane region" description="Helical" evidence="7">
    <location>
        <begin position="872"/>
        <end position="896"/>
    </location>
</feature>
<accession>A0A8J7KHS4</accession>
<evidence type="ECO:0000256" key="2">
    <source>
        <dbReference type="ARBA" id="ARBA00022475"/>
    </source>
</evidence>
<dbReference type="PANTHER" id="PTHR30572:SF4">
    <property type="entry name" value="ABC TRANSPORTER PERMEASE YTRF"/>
    <property type="match status" value="1"/>
</dbReference>
<evidence type="ECO:0000313" key="9">
    <source>
        <dbReference type="EMBL" id="MBG6138915.1"/>
    </source>
</evidence>
<keyword evidence="10" id="KW-1185">Reference proteome</keyword>
<evidence type="ECO:0000256" key="3">
    <source>
        <dbReference type="ARBA" id="ARBA00022692"/>
    </source>
</evidence>
<evidence type="ECO:0000256" key="7">
    <source>
        <dbReference type="SAM" id="Phobius"/>
    </source>
</evidence>
<evidence type="ECO:0000256" key="1">
    <source>
        <dbReference type="ARBA" id="ARBA00004651"/>
    </source>
</evidence>
<dbReference type="Proteomes" id="UP000622552">
    <property type="component" value="Unassembled WGS sequence"/>
</dbReference>
<comment type="similarity">
    <text evidence="6">Belongs to the ABC-4 integral membrane protein family.</text>
</comment>
<dbReference type="InterPro" id="IPR050250">
    <property type="entry name" value="Macrolide_Exporter_MacB"/>
</dbReference>
<evidence type="ECO:0000256" key="4">
    <source>
        <dbReference type="ARBA" id="ARBA00022989"/>
    </source>
</evidence>
<comment type="subcellular location">
    <subcellularLocation>
        <location evidence="1">Cell membrane</location>
        <topology evidence="1">Multi-pass membrane protein</topology>
    </subcellularLocation>
</comment>
<dbReference type="InterPro" id="IPR003838">
    <property type="entry name" value="ABC3_permease_C"/>
</dbReference>
<evidence type="ECO:0000313" key="10">
    <source>
        <dbReference type="Proteomes" id="UP000622552"/>
    </source>
</evidence>
<keyword evidence="4 7" id="KW-1133">Transmembrane helix</keyword>
<gene>
    <name evidence="9" type="ORF">IW245_005109</name>
</gene>
<feature type="transmembrane region" description="Helical" evidence="7">
    <location>
        <begin position="494"/>
        <end position="515"/>
    </location>
</feature>
<dbReference type="GO" id="GO:0005886">
    <property type="term" value="C:plasma membrane"/>
    <property type="evidence" value="ECO:0007669"/>
    <property type="project" value="UniProtKB-SubCell"/>
</dbReference>
<organism evidence="9 10">
    <name type="scientific">Longispora fulva</name>
    <dbReference type="NCBI Taxonomy" id="619741"/>
    <lineage>
        <taxon>Bacteria</taxon>
        <taxon>Bacillati</taxon>
        <taxon>Actinomycetota</taxon>
        <taxon>Actinomycetes</taxon>
        <taxon>Micromonosporales</taxon>
        <taxon>Micromonosporaceae</taxon>
        <taxon>Longispora</taxon>
    </lineage>
</organism>
<evidence type="ECO:0000259" key="8">
    <source>
        <dbReference type="Pfam" id="PF02687"/>
    </source>
</evidence>
<feature type="transmembrane region" description="Helical" evidence="7">
    <location>
        <begin position="436"/>
        <end position="456"/>
    </location>
</feature>
<dbReference type="EMBL" id="JADOUF010000001">
    <property type="protein sequence ID" value="MBG6138915.1"/>
    <property type="molecule type" value="Genomic_DNA"/>
</dbReference>
<comment type="caution">
    <text evidence="9">The sequence shown here is derived from an EMBL/GenBank/DDBJ whole genome shotgun (WGS) entry which is preliminary data.</text>
</comment>
<feature type="transmembrane region" description="Helical" evidence="7">
    <location>
        <begin position="409"/>
        <end position="430"/>
    </location>
</feature>
<reference evidence="9" key="1">
    <citation type="submission" date="2020-11" db="EMBL/GenBank/DDBJ databases">
        <title>Sequencing the genomes of 1000 actinobacteria strains.</title>
        <authorList>
            <person name="Klenk H.-P."/>
        </authorList>
    </citation>
    <scope>NUCLEOTIDE SEQUENCE</scope>
    <source>
        <strain evidence="9">DSM 45356</strain>
    </source>
</reference>
<name>A0A8J7KHS4_9ACTN</name>
<keyword evidence="2" id="KW-1003">Cell membrane</keyword>
<proteinExistence type="inferred from homology"/>
<feature type="transmembrane region" description="Helical" evidence="7">
    <location>
        <begin position="277"/>
        <end position="298"/>
    </location>
</feature>
<feature type="domain" description="ABC3 transporter permease C-terminal" evidence="8">
    <location>
        <begin position="285"/>
        <end position="391"/>
    </location>
</feature>
<feature type="transmembrane region" description="Helical" evidence="7">
    <location>
        <begin position="975"/>
        <end position="995"/>
    </location>
</feature>
<dbReference type="GO" id="GO:0022857">
    <property type="term" value="F:transmembrane transporter activity"/>
    <property type="evidence" value="ECO:0007669"/>
    <property type="project" value="TreeGrafter"/>
</dbReference>
<keyword evidence="3 7" id="KW-0812">Transmembrane</keyword>
<feature type="transmembrane region" description="Helical" evidence="7">
    <location>
        <begin position="369"/>
        <end position="388"/>
    </location>
</feature>